<dbReference type="GO" id="GO:0072344">
    <property type="term" value="P:rescue of stalled ribosome"/>
    <property type="evidence" value="ECO:0007669"/>
    <property type="project" value="TreeGrafter"/>
</dbReference>
<evidence type="ECO:0000256" key="1">
    <source>
        <dbReference type="ARBA" id="ARBA00010835"/>
    </source>
</evidence>
<dbReference type="PROSITE" id="PS00745">
    <property type="entry name" value="RF_PROK_I"/>
    <property type="match status" value="1"/>
</dbReference>
<dbReference type="InterPro" id="IPR045853">
    <property type="entry name" value="Pep_chain_release_fac_I_sf"/>
</dbReference>
<comment type="similarity">
    <text evidence="1">Belongs to the prokaryotic/mitochondrial release factor family.</text>
</comment>
<dbReference type="Proteomes" id="UP000638014">
    <property type="component" value="Unassembled WGS sequence"/>
</dbReference>
<dbReference type="AlphaFoldDB" id="A0A8J6UGZ7"/>
<feature type="compositionally biased region" description="Basic and acidic residues" evidence="2">
    <location>
        <begin position="124"/>
        <end position="141"/>
    </location>
</feature>
<dbReference type="InterPro" id="IPR000352">
    <property type="entry name" value="Pep_chain_release_fac_I"/>
</dbReference>
<dbReference type="Pfam" id="PF00472">
    <property type="entry name" value="RF-1"/>
    <property type="match status" value="1"/>
</dbReference>
<evidence type="ECO:0000256" key="2">
    <source>
        <dbReference type="SAM" id="MobiDB-lite"/>
    </source>
</evidence>
<proteinExistence type="inferred from homology"/>
<dbReference type="EC" id="3.1.1.29" evidence="4"/>
<dbReference type="Gene3D" id="3.30.160.20">
    <property type="match status" value="1"/>
</dbReference>
<accession>A0A8J6UGZ7</accession>
<keyword evidence="5" id="KW-1185">Reference proteome</keyword>
<dbReference type="SUPFAM" id="SSF75620">
    <property type="entry name" value="Release factor"/>
    <property type="match status" value="1"/>
</dbReference>
<feature type="compositionally biased region" description="Basic residues" evidence="2">
    <location>
        <begin position="104"/>
        <end position="123"/>
    </location>
</feature>
<dbReference type="EMBL" id="JACXAF010000026">
    <property type="protein sequence ID" value="MBD1391021.1"/>
    <property type="molecule type" value="Genomic_DNA"/>
</dbReference>
<reference evidence="4" key="1">
    <citation type="submission" date="2020-09" db="EMBL/GenBank/DDBJ databases">
        <title>A novel bacterium of genus Neiella, isolated from South China Sea.</title>
        <authorList>
            <person name="Huang H."/>
            <person name="Mo K."/>
            <person name="Hu Y."/>
        </authorList>
    </citation>
    <scope>NUCLEOTIDE SEQUENCE</scope>
    <source>
        <strain evidence="4">HB171785</strain>
    </source>
</reference>
<dbReference type="NCBIfam" id="NF006718">
    <property type="entry name" value="PRK09256.1"/>
    <property type="match status" value="1"/>
</dbReference>
<organism evidence="4 5">
    <name type="scientific">Neiella litorisoli</name>
    <dbReference type="NCBI Taxonomy" id="2771431"/>
    <lineage>
        <taxon>Bacteria</taxon>
        <taxon>Pseudomonadati</taxon>
        <taxon>Pseudomonadota</taxon>
        <taxon>Gammaproteobacteria</taxon>
        <taxon>Alteromonadales</taxon>
        <taxon>Echinimonadaceae</taxon>
        <taxon>Neiella</taxon>
    </lineage>
</organism>
<dbReference type="RefSeq" id="WP_191146080.1">
    <property type="nucleotide sequence ID" value="NZ_JACXAF010000026.1"/>
</dbReference>
<evidence type="ECO:0000313" key="5">
    <source>
        <dbReference type="Proteomes" id="UP000638014"/>
    </source>
</evidence>
<protein>
    <submittedName>
        <fullName evidence="4">Aminoacyl-tRNA hydrolase</fullName>
        <ecNumber evidence="4">3.1.1.29</ecNumber>
    </submittedName>
</protein>
<keyword evidence="4" id="KW-0378">Hydrolase</keyword>
<dbReference type="GO" id="GO:0003747">
    <property type="term" value="F:translation release factor activity"/>
    <property type="evidence" value="ECO:0007669"/>
    <property type="project" value="InterPro"/>
</dbReference>
<gene>
    <name evidence="4" type="primary">arfB</name>
    <name evidence="4" type="ORF">IC617_16450</name>
</gene>
<feature type="region of interest" description="Disordered" evidence="2">
    <location>
        <begin position="104"/>
        <end position="141"/>
    </location>
</feature>
<dbReference type="PANTHER" id="PTHR47814">
    <property type="entry name" value="PEPTIDYL-TRNA HYDROLASE ARFB"/>
    <property type="match status" value="1"/>
</dbReference>
<comment type="caution">
    <text evidence="4">The sequence shown here is derived from an EMBL/GenBank/DDBJ whole genome shotgun (WGS) entry which is preliminary data.</text>
</comment>
<dbReference type="GO" id="GO:0043022">
    <property type="term" value="F:ribosome binding"/>
    <property type="evidence" value="ECO:0007669"/>
    <property type="project" value="TreeGrafter"/>
</dbReference>
<evidence type="ECO:0000313" key="4">
    <source>
        <dbReference type="EMBL" id="MBD1391021.1"/>
    </source>
</evidence>
<evidence type="ECO:0000259" key="3">
    <source>
        <dbReference type="PROSITE" id="PS00745"/>
    </source>
</evidence>
<dbReference type="GO" id="GO:0004045">
    <property type="term" value="F:peptidyl-tRNA hydrolase activity"/>
    <property type="evidence" value="ECO:0007669"/>
    <property type="project" value="UniProtKB-EC"/>
</dbReference>
<feature type="domain" description="Prokaryotic-type class I peptide chain release factors" evidence="3">
    <location>
        <begin position="24"/>
        <end position="40"/>
    </location>
</feature>
<sequence>MATFITLSNNVSLADWEVELTAIRAQGAGGQNVNKVSSAVHLRFNIANSSLPPYYKERLLSCNDQRITKDGEVIIKAQQFRTQQQNKEDALARLKDLILRATKPIKTRRATKPTKASQRKRLERKSQRSEVKSMRKRIDYS</sequence>
<name>A0A8J6UGZ7_9GAMM</name>
<dbReference type="PANTHER" id="PTHR47814:SF1">
    <property type="entry name" value="PEPTIDYL-TRNA HYDROLASE ARFB"/>
    <property type="match status" value="1"/>
</dbReference>